<feature type="domain" description="AB hydrolase-1" evidence="1">
    <location>
        <begin position="23"/>
        <end position="208"/>
    </location>
</feature>
<dbReference type="Pfam" id="PF12697">
    <property type="entry name" value="Abhydrolase_6"/>
    <property type="match status" value="1"/>
</dbReference>
<proteinExistence type="predicted"/>
<keyword evidence="3" id="KW-1185">Reference proteome</keyword>
<sequence length="225" mass="24401">MQIIVLPGLDGDGNLAQPFCDALRGHSVTALNYPDHLTSYADLVPWVLAQLPKGPVTLIAQSFSGPVAAQLVQQQSAKIDAVVYVATFAMRPRRIPKGAVRAARYLPITSGFMIKLMQPWITGQWSDAAFLAQFSQSLSRVKSETLIARLRAVLSVDVRSHITHATVPSIYLRASCDRLVPRRASTAFSNVVTVEGPHFLLQTVPTEAAAVVADFLNTLSVDRAP</sequence>
<evidence type="ECO:0000259" key="1">
    <source>
        <dbReference type="Pfam" id="PF12697"/>
    </source>
</evidence>
<dbReference type="AlphaFoldDB" id="A0A2M8WMG8"/>
<gene>
    <name evidence="2" type="ORF">BC777_0937</name>
</gene>
<comment type="caution">
    <text evidence="2">The sequence shown here is derived from an EMBL/GenBank/DDBJ whole genome shotgun (WGS) entry which is preliminary data.</text>
</comment>
<reference evidence="2 3" key="1">
    <citation type="submission" date="2017-11" db="EMBL/GenBank/DDBJ databases">
        <title>Genomic Encyclopedia of Archaeal and Bacterial Type Strains, Phase II (KMG-II): From Individual Species to Whole Genera.</title>
        <authorList>
            <person name="Goeker M."/>
        </authorList>
    </citation>
    <scope>NUCLEOTIDE SEQUENCE [LARGE SCALE GENOMIC DNA]</scope>
    <source>
        <strain evidence="2 3">DSM 29128</strain>
    </source>
</reference>
<accession>A0A2M8WMG8</accession>
<protein>
    <submittedName>
        <fullName evidence="2">Pimeloyl-ACP methyl ester carboxylesterase</fullName>
    </submittedName>
</protein>
<organism evidence="2 3">
    <name type="scientific">Yoonia maricola</name>
    <dbReference type="NCBI Taxonomy" id="420999"/>
    <lineage>
        <taxon>Bacteria</taxon>
        <taxon>Pseudomonadati</taxon>
        <taxon>Pseudomonadota</taxon>
        <taxon>Alphaproteobacteria</taxon>
        <taxon>Rhodobacterales</taxon>
        <taxon>Paracoccaceae</taxon>
        <taxon>Yoonia</taxon>
    </lineage>
</organism>
<dbReference type="OrthoDB" id="5491135at2"/>
<evidence type="ECO:0000313" key="3">
    <source>
        <dbReference type="Proteomes" id="UP000228531"/>
    </source>
</evidence>
<dbReference type="InterPro" id="IPR029058">
    <property type="entry name" value="AB_hydrolase_fold"/>
</dbReference>
<dbReference type="EMBL" id="PGTY01000001">
    <property type="protein sequence ID" value="PJI92093.1"/>
    <property type="molecule type" value="Genomic_DNA"/>
</dbReference>
<dbReference type="Proteomes" id="UP000228531">
    <property type="component" value="Unassembled WGS sequence"/>
</dbReference>
<dbReference type="SUPFAM" id="SSF53474">
    <property type="entry name" value="alpha/beta-Hydrolases"/>
    <property type="match status" value="1"/>
</dbReference>
<dbReference type="InterPro" id="IPR000073">
    <property type="entry name" value="AB_hydrolase_1"/>
</dbReference>
<evidence type="ECO:0000313" key="2">
    <source>
        <dbReference type="EMBL" id="PJI92093.1"/>
    </source>
</evidence>
<name>A0A2M8WMG8_9RHOB</name>
<dbReference type="RefSeq" id="WP_100366949.1">
    <property type="nucleotide sequence ID" value="NZ_PGTY01000001.1"/>
</dbReference>
<dbReference type="Gene3D" id="3.40.50.1820">
    <property type="entry name" value="alpha/beta hydrolase"/>
    <property type="match status" value="1"/>
</dbReference>